<dbReference type="Pfam" id="PF00571">
    <property type="entry name" value="CBS"/>
    <property type="match status" value="1"/>
</dbReference>
<dbReference type="SMART" id="SM00116">
    <property type="entry name" value="CBS"/>
    <property type="match status" value="1"/>
</dbReference>
<accession>A0A0A8K6J7</accession>
<organism evidence="4 5">
    <name type="scientific">Methyloceanibacter caenitepidi</name>
    <dbReference type="NCBI Taxonomy" id="1384459"/>
    <lineage>
        <taxon>Bacteria</taxon>
        <taxon>Pseudomonadati</taxon>
        <taxon>Pseudomonadota</taxon>
        <taxon>Alphaproteobacteria</taxon>
        <taxon>Hyphomicrobiales</taxon>
        <taxon>Hyphomicrobiaceae</taxon>
        <taxon>Methyloceanibacter</taxon>
    </lineage>
</organism>
<dbReference type="Proteomes" id="UP000031643">
    <property type="component" value="Chromosome"/>
</dbReference>
<dbReference type="PANTHER" id="PTHR43080">
    <property type="entry name" value="CBS DOMAIN-CONTAINING PROTEIN CBSX3, MITOCHONDRIAL"/>
    <property type="match status" value="1"/>
</dbReference>
<dbReference type="KEGG" id="mcg:GL4_2728"/>
<dbReference type="HOGENOM" id="CLU_040681_12_1_5"/>
<dbReference type="SUPFAM" id="SSF54631">
    <property type="entry name" value="CBS-domain pair"/>
    <property type="match status" value="1"/>
</dbReference>
<dbReference type="InterPro" id="IPR000644">
    <property type="entry name" value="CBS_dom"/>
</dbReference>
<evidence type="ECO:0000259" key="3">
    <source>
        <dbReference type="PROSITE" id="PS51371"/>
    </source>
</evidence>
<evidence type="ECO:0000313" key="5">
    <source>
        <dbReference type="Proteomes" id="UP000031643"/>
    </source>
</evidence>
<dbReference type="PROSITE" id="PS51371">
    <property type="entry name" value="CBS"/>
    <property type="match status" value="1"/>
</dbReference>
<name>A0A0A8K6J7_9HYPH</name>
<protein>
    <submittedName>
        <fullName evidence="4">CBS domain protein</fullName>
    </submittedName>
</protein>
<keyword evidence="1 2" id="KW-0129">CBS domain</keyword>
<feature type="domain" description="CBS" evidence="3">
    <location>
        <begin position="46"/>
        <end position="101"/>
    </location>
</feature>
<dbReference type="PANTHER" id="PTHR43080:SF2">
    <property type="entry name" value="CBS DOMAIN-CONTAINING PROTEIN"/>
    <property type="match status" value="1"/>
</dbReference>
<dbReference type="AlphaFoldDB" id="A0A0A8K6J7"/>
<evidence type="ECO:0000256" key="2">
    <source>
        <dbReference type="PROSITE-ProRule" id="PRU00703"/>
    </source>
</evidence>
<evidence type="ECO:0000313" key="4">
    <source>
        <dbReference type="EMBL" id="BAQ18162.1"/>
    </source>
</evidence>
<sequence length="110" mass="12293">MWERRKGSVLVIDQDSRLIGIFTGRDAVRVLAEGRNADETPLLEAMTPNPVTARPAASAVDALRTMSDRGIRHLPVVENHTIFGVVSRNDFKGIEIDRLDEDDHLSECLR</sequence>
<dbReference type="InterPro" id="IPR051257">
    <property type="entry name" value="Diverse_CBS-Domain"/>
</dbReference>
<proteinExistence type="predicted"/>
<gene>
    <name evidence="4" type="ORF">GL4_2728</name>
</gene>
<dbReference type="Gene3D" id="3.10.580.10">
    <property type="entry name" value="CBS-domain"/>
    <property type="match status" value="1"/>
</dbReference>
<reference evidence="4 5" key="1">
    <citation type="submission" date="2014-09" db="EMBL/GenBank/DDBJ databases">
        <title>Genome sequencing of Methyloceanibacter caenitepidi Gela4.</title>
        <authorList>
            <person name="Takeuchi M."/>
            <person name="Susumu S."/>
            <person name="Kamagata Y."/>
            <person name="Oshima K."/>
            <person name="Hattori M."/>
            <person name="Iwasaki W."/>
        </authorList>
    </citation>
    <scope>NUCLEOTIDE SEQUENCE [LARGE SCALE GENOMIC DNA]</scope>
    <source>
        <strain evidence="4 5">Gela4</strain>
    </source>
</reference>
<dbReference type="EMBL" id="AP014648">
    <property type="protein sequence ID" value="BAQ18162.1"/>
    <property type="molecule type" value="Genomic_DNA"/>
</dbReference>
<dbReference type="InterPro" id="IPR046342">
    <property type="entry name" value="CBS_dom_sf"/>
</dbReference>
<dbReference type="STRING" id="1384459.GL4_2728"/>
<evidence type="ECO:0000256" key="1">
    <source>
        <dbReference type="ARBA" id="ARBA00023122"/>
    </source>
</evidence>
<keyword evidence="5" id="KW-1185">Reference proteome</keyword>